<dbReference type="InterPro" id="IPR015500">
    <property type="entry name" value="Peptidase_S8_subtilisin-rel"/>
</dbReference>
<evidence type="ECO:0000256" key="4">
    <source>
        <dbReference type="ARBA" id="ARBA00022825"/>
    </source>
</evidence>
<dbReference type="GeneID" id="14874217"/>
<feature type="transmembrane region" description="Helical" evidence="7">
    <location>
        <begin position="7"/>
        <end position="27"/>
    </location>
</feature>
<dbReference type="OMA" id="AMEWMDS"/>
<dbReference type="KEGG" id="dfa:DFA_01093"/>
<accession>F4PQV3</accession>
<dbReference type="PRINTS" id="PR00723">
    <property type="entry name" value="SUBTILISIN"/>
</dbReference>
<evidence type="ECO:0000313" key="9">
    <source>
        <dbReference type="EMBL" id="EGG21218.1"/>
    </source>
</evidence>
<dbReference type="AlphaFoldDB" id="F4PQV3"/>
<proteinExistence type="inferred from homology"/>
<dbReference type="RefSeq" id="XP_004359068.1">
    <property type="nucleotide sequence ID" value="XM_004359011.1"/>
</dbReference>
<reference evidence="10" key="1">
    <citation type="journal article" date="2011" name="Genome Res.">
        <title>Phylogeny-wide analysis of social amoeba genomes highlights ancient origins for complex intercellular communication.</title>
        <authorList>
            <person name="Heidel A.J."/>
            <person name="Lawal H.M."/>
            <person name="Felder M."/>
            <person name="Schilde C."/>
            <person name="Helps N.R."/>
            <person name="Tunggal B."/>
            <person name="Rivero F."/>
            <person name="John U."/>
            <person name="Schleicher M."/>
            <person name="Eichinger L."/>
            <person name="Platzer M."/>
            <person name="Noegel A.A."/>
            <person name="Schaap P."/>
            <person name="Gloeckner G."/>
        </authorList>
    </citation>
    <scope>NUCLEOTIDE SEQUENCE [LARGE SCALE GENOMIC DNA]</scope>
    <source>
        <strain evidence="10">SH3</strain>
    </source>
</reference>
<protein>
    <submittedName>
        <fullName evidence="9">Transmembrane protein</fullName>
    </submittedName>
</protein>
<dbReference type="GO" id="GO:0006508">
    <property type="term" value="P:proteolysis"/>
    <property type="evidence" value="ECO:0007669"/>
    <property type="project" value="UniProtKB-KW"/>
</dbReference>
<dbReference type="PANTHER" id="PTHR43806:SF63">
    <property type="entry name" value="PEPTIDASE S8_S53 DOMAIN-CONTAINING PROTEIN"/>
    <property type="match status" value="1"/>
</dbReference>
<dbReference type="InterPro" id="IPR000209">
    <property type="entry name" value="Peptidase_S8/S53_dom"/>
</dbReference>
<dbReference type="PROSITE" id="PS51892">
    <property type="entry name" value="SUBTILASE"/>
    <property type="match status" value="1"/>
</dbReference>
<organism evidence="9 10">
    <name type="scientific">Cavenderia fasciculata</name>
    <name type="common">Slime mold</name>
    <name type="synonym">Dictyostelium fasciculatum</name>
    <dbReference type="NCBI Taxonomy" id="261658"/>
    <lineage>
        <taxon>Eukaryota</taxon>
        <taxon>Amoebozoa</taxon>
        <taxon>Evosea</taxon>
        <taxon>Eumycetozoa</taxon>
        <taxon>Dictyostelia</taxon>
        <taxon>Acytosteliales</taxon>
        <taxon>Cavenderiaceae</taxon>
        <taxon>Cavenderia</taxon>
    </lineage>
</organism>
<keyword evidence="10" id="KW-1185">Reference proteome</keyword>
<dbReference type="Proteomes" id="UP000007797">
    <property type="component" value="Unassembled WGS sequence"/>
</dbReference>
<name>F4PQV3_CACFS</name>
<gene>
    <name evidence="9" type="ORF">DFA_01093</name>
</gene>
<keyword evidence="7 9" id="KW-0812">Transmembrane</keyword>
<dbReference type="STRING" id="1054147.F4PQV3"/>
<dbReference type="InterPro" id="IPR050131">
    <property type="entry name" value="Peptidase_S8_subtilisin-like"/>
</dbReference>
<evidence type="ECO:0000256" key="6">
    <source>
        <dbReference type="PROSITE-ProRule" id="PRU01240"/>
    </source>
</evidence>
<keyword evidence="2 6" id="KW-0645">Protease</keyword>
<dbReference type="Gene3D" id="3.40.50.200">
    <property type="entry name" value="Peptidase S8/S53 domain"/>
    <property type="match status" value="1"/>
</dbReference>
<evidence type="ECO:0000256" key="5">
    <source>
        <dbReference type="PIRSR" id="PIRSR615500-1"/>
    </source>
</evidence>
<feature type="active site" description="Charge relay system" evidence="5 6">
    <location>
        <position position="228"/>
    </location>
</feature>
<dbReference type="PANTHER" id="PTHR43806">
    <property type="entry name" value="PEPTIDASE S8"/>
    <property type="match status" value="1"/>
</dbReference>
<evidence type="ECO:0000256" key="7">
    <source>
        <dbReference type="SAM" id="Phobius"/>
    </source>
</evidence>
<sequence>MKRNNNTIIVTIIIILIVLVIVPIQMVQANNNNFNSKCLDHYGNKCNQVNLWINFKDKALNINNNNNNNGITNESIKRRLKKNLPIDNALDQEIDENYIKSVLEIDSRIQKRSISRWLNAFSVSIDIGSLDGIENKKQELNGLIEKILSLSSVSNVEEVIKFNGIKQESKLVLDKSNLQVINSNTPKASTKYGDTDYGNSFTQLNQLSIPNAHSKGYTGKGVSILIIDSGFYKDHECLKNVNIGGEYDFINKLNNTQGLDGDSQNVHGTYVLSNLAGNLPGKMIGVAYDSKYYLAKTEIVQDESPIEEDYFIDALEWGERNGVDIVSASLGYSQWYKYWELKGKSSISKAVDIATEKGVLVVISSGNGGYTGVAPPADSNGAISVGAVDETGEWASFSSVGPTSDGILKPEVVAQGVLNYAANSESPSSYSYPSGTSLSAPLIAGVAALVLEAHPEYTPEQVKQALFSTASQANKPDIYKGYGLVNAIKAIDFKLNNQLNSNNISGNNTIPLVPCGYTCAQNQGKCNEYNCFECLAPDIKPHKVKTPISCDGHSVATDQWNGASTISTFHWGVSTLILICVTLLVTN</sequence>
<dbReference type="Pfam" id="PF00082">
    <property type="entry name" value="Peptidase_S8"/>
    <property type="match status" value="1"/>
</dbReference>
<feature type="active site" description="Charge relay system" evidence="5 6">
    <location>
        <position position="267"/>
    </location>
</feature>
<feature type="domain" description="Peptidase S8/S53" evidence="8">
    <location>
        <begin position="219"/>
        <end position="483"/>
    </location>
</feature>
<evidence type="ECO:0000256" key="3">
    <source>
        <dbReference type="ARBA" id="ARBA00022801"/>
    </source>
</evidence>
<keyword evidence="7" id="KW-1133">Transmembrane helix</keyword>
<keyword evidence="4 6" id="KW-0720">Serine protease</keyword>
<keyword evidence="7" id="KW-0472">Membrane</keyword>
<evidence type="ECO:0000256" key="1">
    <source>
        <dbReference type="ARBA" id="ARBA00011073"/>
    </source>
</evidence>
<dbReference type="PROSITE" id="PS00138">
    <property type="entry name" value="SUBTILASE_SER"/>
    <property type="match status" value="1"/>
</dbReference>
<evidence type="ECO:0000313" key="10">
    <source>
        <dbReference type="Proteomes" id="UP000007797"/>
    </source>
</evidence>
<dbReference type="InterPro" id="IPR023828">
    <property type="entry name" value="Peptidase_S8_Ser-AS"/>
</dbReference>
<feature type="active site" description="Charge relay system" evidence="5 6">
    <location>
        <position position="437"/>
    </location>
</feature>
<dbReference type="SUPFAM" id="SSF52743">
    <property type="entry name" value="Subtilisin-like"/>
    <property type="match status" value="1"/>
</dbReference>
<dbReference type="FunFam" id="3.40.50.200:FF:000030">
    <property type="entry name" value="Uncharacterized protein"/>
    <property type="match status" value="1"/>
</dbReference>
<evidence type="ECO:0000259" key="8">
    <source>
        <dbReference type="Pfam" id="PF00082"/>
    </source>
</evidence>
<dbReference type="InterPro" id="IPR036852">
    <property type="entry name" value="Peptidase_S8/S53_dom_sf"/>
</dbReference>
<comment type="similarity">
    <text evidence="1 6">Belongs to the peptidase S8 family.</text>
</comment>
<dbReference type="GO" id="GO:0004252">
    <property type="term" value="F:serine-type endopeptidase activity"/>
    <property type="evidence" value="ECO:0007669"/>
    <property type="project" value="UniProtKB-UniRule"/>
</dbReference>
<keyword evidence="3 6" id="KW-0378">Hydrolase</keyword>
<dbReference type="OrthoDB" id="19448at2759"/>
<dbReference type="EMBL" id="GL883010">
    <property type="protein sequence ID" value="EGG21218.1"/>
    <property type="molecule type" value="Genomic_DNA"/>
</dbReference>
<evidence type="ECO:0000256" key="2">
    <source>
        <dbReference type="ARBA" id="ARBA00022670"/>
    </source>
</evidence>